<dbReference type="InterPro" id="IPR036513">
    <property type="entry name" value="STAS_dom_sf"/>
</dbReference>
<reference evidence="3" key="1">
    <citation type="submission" date="2019-08" db="EMBL/GenBank/DDBJ databases">
        <title>Limnoglobus roseus gen. nov., sp. nov., a novel freshwater planctomycete with a giant genome from the family Gemmataceae.</title>
        <authorList>
            <person name="Kulichevskaya I.S."/>
            <person name="Naumoff D.G."/>
            <person name="Miroshnikov K."/>
            <person name="Ivanova A."/>
            <person name="Philippov D.A."/>
            <person name="Hakobyan A."/>
            <person name="Rijpstra I.C."/>
            <person name="Sinninghe Damste J.S."/>
            <person name="Liesack W."/>
            <person name="Dedysh S.N."/>
        </authorList>
    </citation>
    <scope>NUCLEOTIDE SEQUENCE [LARGE SCALE GENOMIC DNA]</scope>
    <source>
        <strain evidence="3">PX52</strain>
    </source>
</reference>
<dbReference type="PANTHER" id="PTHR33495">
    <property type="entry name" value="ANTI-SIGMA FACTOR ANTAGONIST TM_1081-RELATED-RELATED"/>
    <property type="match status" value="1"/>
</dbReference>
<dbReference type="SUPFAM" id="SSF52091">
    <property type="entry name" value="SpoIIaa-like"/>
    <property type="match status" value="1"/>
</dbReference>
<name>A0A5C1AW00_9BACT</name>
<dbReference type="KEGG" id="lrs:PX52LOC_08106"/>
<dbReference type="GO" id="GO:0043856">
    <property type="term" value="F:anti-sigma factor antagonist activity"/>
    <property type="evidence" value="ECO:0007669"/>
    <property type="project" value="TreeGrafter"/>
</dbReference>
<dbReference type="Proteomes" id="UP000324974">
    <property type="component" value="Chromosome"/>
</dbReference>
<keyword evidence="3" id="KW-1185">Reference proteome</keyword>
<proteinExistence type="predicted"/>
<dbReference type="RefSeq" id="WP_149115221.1">
    <property type="nucleotide sequence ID" value="NZ_CP042425.1"/>
</dbReference>
<dbReference type="AlphaFoldDB" id="A0A5C1AW00"/>
<evidence type="ECO:0000313" key="2">
    <source>
        <dbReference type="EMBL" id="QEL20978.1"/>
    </source>
</evidence>
<organism evidence="2 3">
    <name type="scientific">Limnoglobus roseus</name>
    <dbReference type="NCBI Taxonomy" id="2598579"/>
    <lineage>
        <taxon>Bacteria</taxon>
        <taxon>Pseudomonadati</taxon>
        <taxon>Planctomycetota</taxon>
        <taxon>Planctomycetia</taxon>
        <taxon>Gemmatales</taxon>
        <taxon>Gemmataceae</taxon>
        <taxon>Limnoglobus</taxon>
    </lineage>
</organism>
<evidence type="ECO:0000259" key="1">
    <source>
        <dbReference type="PROSITE" id="PS50801"/>
    </source>
</evidence>
<dbReference type="Gene3D" id="3.30.750.24">
    <property type="entry name" value="STAS domain"/>
    <property type="match status" value="1"/>
</dbReference>
<protein>
    <submittedName>
        <fullName evidence="2">Anti-sigma factor antagonist</fullName>
    </submittedName>
</protein>
<dbReference type="PROSITE" id="PS50801">
    <property type="entry name" value="STAS"/>
    <property type="match status" value="1"/>
</dbReference>
<dbReference type="Pfam" id="PF01740">
    <property type="entry name" value="STAS"/>
    <property type="match status" value="1"/>
</dbReference>
<accession>A0A5C1AW00</accession>
<dbReference type="CDD" id="cd07043">
    <property type="entry name" value="STAS_anti-anti-sigma_factors"/>
    <property type="match status" value="1"/>
</dbReference>
<dbReference type="EMBL" id="CP042425">
    <property type="protein sequence ID" value="QEL20978.1"/>
    <property type="molecule type" value="Genomic_DNA"/>
</dbReference>
<gene>
    <name evidence="2" type="ORF">PX52LOC_08106</name>
</gene>
<dbReference type="InterPro" id="IPR002645">
    <property type="entry name" value="STAS_dom"/>
</dbReference>
<dbReference type="OrthoDB" id="275292at2"/>
<evidence type="ECO:0000313" key="3">
    <source>
        <dbReference type="Proteomes" id="UP000324974"/>
    </source>
</evidence>
<sequence length="130" mass="14335">MSTDENVQQLAHEYFQVKRHGDMAVLVPSPEVENLPDTVINTAAQMVLAPLKEDPPTNLIVDLTGVRYFGSAFIAFLLRCHLPVKQQGGELVLAGVNDRIRELLKTTALDTLWALYTTRQEAMDALGGSD</sequence>
<feature type="domain" description="STAS" evidence="1">
    <location>
        <begin position="32"/>
        <end position="126"/>
    </location>
</feature>